<keyword evidence="9" id="KW-0833">Ubl conjugation pathway</keyword>
<evidence type="ECO:0000313" key="18">
    <source>
        <dbReference type="EMBL" id="RHN41480.1"/>
    </source>
</evidence>
<evidence type="ECO:0000256" key="11">
    <source>
        <dbReference type="ARBA" id="ARBA00022989"/>
    </source>
</evidence>
<organism evidence="17 20">
    <name type="scientific">Medicago truncatula</name>
    <name type="common">Barrel medic</name>
    <name type="synonym">Medicago tribuloides</name>
    <dbReference type="NCBI Taxonomy" id="3880"/>
    <lineage>
        <taxon>Eukaryota</taxon>
        <taxon>Viridiplantae</taxon>
        <taxon>Streptophyta</taxon>
        <taxon>Embryophyta</taxon>
        <taxon>Tracheophyta</taxon>
        <taxon>Spermatophyta</taxon>
        <taxon>Magnoliopsida</taxon>
        <taxon>eudicotyledons</taxon>
        <taxon>Gunneridae</taxon>
        <taxon>Pentapetalae</taxon>
        <taxon>rosids</taxon>
        <taxon>fabids</taxon>
        <taxon>Fabales</taxon>
        <taxon>Fabaceae</taxon>
        <taxon>Papilionoideae</taxon>
        <taxon>50 kb inversion clade</taxon>
        <taxon>NPAAA clade</taxon>
        <taxon>Hologalegina</taxon>
        <taxon>IRL clade</taxon>
        <taxon>Trifolieae</taxon>
        <taxon>Medicago</taxon>
    </lineage>
</organism>
<dbReference type="PROSITE" id="PS50089">
    <property type="entry name" value="ZF_RING_2"/>
    <property type="match status" value="1"/>
</dbReference>
<evidence type="ECO:0000256" key="2">
    <source>
        <dbReference type="ARBA" id="ARBA00004167"/>
    </source>
</evidence>
<evidence type="ECO:0000313" key="19">
    <source>
        <dbReference type="EnsemblPlants" id="AET03265"/>
    </source>
</evidence>
<dbReference type="Gene3D" id="3.30.40.10">
    <property type="entry name" value="Zinc/RING finger domain, C3HC4 (zinc finger)"/>
    <property type="match status" value="1"/>
</dbReference>
<comment type="subcellular location">
    <subcellularLocation>
        <location evidence="2">Membrane</location>
        <topology evidence="2">Single-pass membrane protein</topology>
    </subcellularLocation>
</comment>
<dbReference type="Pfam" id="PF13639">
    <property type="entry name" value="zf-RING_2"/>
    <property type="match status" value="1"/>
</dbReference>
<evidence type="ECO:0000256" key="12">
    <source>
        <dbReference type="ARBA" id="ARBA00023136"/>
    </source>
</evidence>
<evidence type="ECO:0000256" key="7">
    <source>
        <dbReference type="ARBA" id="ARBA00022723"/>
    </source>
</evidence>
<keyword evidence="8 14" id="KW-0863">Zinc-finger</keyword>
<dbReference type="FunFam" id="3.30.40.10:FF:000187">
    <property type="entry name" value="E3 ubiquitin-protein ligase ATL6"/>
    <property type="match status" value="1"/>
</dbReference>
<reference evidence="17 20" key="2">
    <citation type="journal article" date="2014" name="BMC Genomics">
        <title>An improved genome release (version Mt4.0) for the model legume Medicago truncatula.</title>
        <authorList>
            <person name="Tang H."/>
            <person name="Krishnakumar V."/>
            <person name="Bidwell S."/>
            <person name="Rosen B."/>
            <person name="Chan A."/>
            <person name="Zhou S."/>
            <person name="Gentzbittel L."/>
            <person name="Childs K.L."/>
            <person name="Yandell M."/>
            <person name="Gundlach H."/>
            <person name="Mayer K.F."/>
            <person name="Schwartz D.C."/>
            <person name="Town C.D."/>
        </authorList>
    </citation>
    <scope>GENOME REANNOTATION</scope>
    <source>
        <strain evidence="19 20">cv. Jemalong A17</strain>
    </source>
</reference>
<dbReference type="GO" id="GO:0016020">
    <property type="term" value="C:membrane"/>
    <property type="evidence" value="ECO:0007669"/>
    <property type="project" value="UniProtKB-SubCell"/>
</dbReference>
<feature type="transmembrane region" description="Helical" evidence="15">
    <location>
        <begin position="20"/>
        <end position="43"/>
    </location>
</feature>
<dbReference type="EMBL" id="CM001224">
    <property type="protein sequence ID" value="AET03265.1"/>
    <property type="molecule type" value="Genomic_DNA"/>
</dbReference>
<feature type="domain" description="RING-type" evidence="16">
    <location>
        <begin position="106"/>
        <end position="148"/>
    </location>
</feature>
<dbReference type="InterPro" id="IPR013083">
    <property type="entry name" value="Znf_RING/FYVE/PHD"/>
</dbReference>
<comment type="pathway">
    <text evidence="3">Protein modification; protein ubiquitination.</text>
</comment>
<evidence type="ECO:0000256" key="15">
    <source>
        <dbReference type="SAM" id="Phobius"/>
    </source>
</evidence>
<dbReference type="GO" id="GO:0061630">
    <property type="term" value="F:ubiquitin protein ligase activity"/>
    <property type="evidence" value="ECO:0007669"/>
    <property type="project" value="UniProtKB-EC"/>
</dbReference>
<dbReference type="SUPFAM" id="SSF57850">
    <property type="entry name" value="RING/U-box"/>
    <property type="match status" value="1"/>
</dbReference>
<dbReference type="SMART" id="SM00184">
    <property type="entry name" value="RING"/>
    <property type="match status" value="1"/>
</dbReference>
<gene>
    <name evidence="17" type="ordered locus">MTR_8g066740</name>
    <name evidence="18" type="ORF">MtrunA17_Chr8g0366521</name>
</gene>
<keyword evidence="12 15" id="KW-0472">Membrane</keyword>
<dbReference type="eggNOG" id="KOG0800">
    <property type="taxonomic scope" value="Eukaryota"/>
</dbReference>
<evidence type="ECO:0000256" key="6">
    <source>
        <dbReference type="ARBA" id="ARBA00022692"/>
    </source>
</evidence>
<dbReference type="InterPro" id="IPR053238">
    <property type="entry name" value="RING-H2_zinc_finger"/>
</dbReference>
<evidence type="ECO:0000256" key="13">
    <source>
        <dbReference type="ARBA" id="ARBA00024209"/>
    </source>
</evidence>
<reference evidence="17 20" key="1">
    <citation type="journal article" date="2011" name="Nature">
        <title>The Medicago genome provides insight into the evolution of rhizobial symbioses.</title>
        <authorList>
            <person name="Young N.D."/>
            <person name="Debelle F."/>
            <person name="Oldroyd G.E."/>
            <person name="Geurts R."/>
            <person name="Cannon S.B."/>
            <person name="Udvardi M.K."/>
            <person name="Benedito V.A."/>
            <person name="Mayer K.F."/>
            <person name="Gouzy J."/>
            <person name="Schoof H."/>
            <person name="Van de Peer Y."/>
            <person name="Proost S."/>
            <person name="Cook D.R."/>
            <person name="Meyers B.C."/>
            <person name="Spannagl M."/>
            <person name="Cheung F."/>
            <person name="De Mita S."/>
            <person name="Krishnakumar V."/>
            <person name="Gundlach H."/>
            <person name="Zhou S."/>
            <person name="Mudge J."/>
            <person name="Bharti A.K."/>
            <person name="Murray J.D."/>
            <person name="Naoumkina M.A."/>
            <person name="Rosen B."/>
            <person name="Silverstein K.A."/>
            <person name="Tang H."/>
            <person name="Rombauts S."/>
            <person name="Zhao P.X."/>
            <person name="Zhou P."/>
            <person name="Barbe V."/>
            <person name="Bardou P."/>
            <person name="Bechner M."/>
            <person name="Bellec A."/>
            <person name="Berger A."/>
            <person name="Berges H."/>
            <person name="Bidwell S."/>
            <person name="Bisseling T."/>
            <person name="Choisne N."/>
            <person name="Couloux A."/>
            <person name="Denny R."/>
            <person name="Deshpande S."/>
            <person name="Dai X."/>
            <person name="Doyle J.J."/>
            <person name="Dudez A.M."/>
            <person name="Farmer A.D."/>
            <person name="Fouteau S."/>
            <person name="Franken C."/>
            <person name="Gibelin C."/>
            <person name="Gish J."/>
            <person name="Goldstein S."/>
            <person name="Gonzalez A.J."/>
            <person name="Green P.J."/>
            <person name="Hallab A."/>
            <person name="Hartog M."/>
            <person name="Hua A."/>
            <person name="Humphray S.J."/>
            <person name="Jeong D.H."/>
            <person name="Jing Y."/>
            <person name="Jocker A."/>
            <person name="Kenton S.M."/>
            <person name="Kim D.J."/>
            <person name="Klee K."/>
            <person name="Lai H."/>
            <person name="Lang C."/>
            <person name="Lin S."/>
            <person name="Macmil S.L."/>
            <person name="Magdelenat G."/>
            <person name="Matthews L."/>
            <person name="McCorrison J."/>
            <person name="Monaghan E.L."/>
            <person name="Mun J.H."/>
            <person name="Najar F.Z."/>
            <person name="Nicholson C."/>
            <person name="Noirot C."/>
            <person name="O'Bleness M."/>
            <person name="Paule C.R."/>
            <person name="Poulain J."/>
            <person name="Prion F."/>
            <person name="Qin B."/>
            <person name="Qu C."/>
            <person name="Retzel E.F."/>
            <person name="Riddle C."/>
            <person name="Sallet E."/>
            <person name="Samain S."/>
            <person name="Samson N."/>
            <person name="Sanders I."/>
            <person name="Saurat O."/>
            <person name="Scarpelli C."/>
            <person name="Schiex T."/>
            <person name="Segurens B."/>
            <person name="Severin A.J."/>
            <person name="Sherrier D.J."/>
            <person name="Shi R."/>
            <person name="Sims S."/>
            <person name="Singer S.R."/>
            <person name="Sinharoy S."/>
            <person name="Sterck L."/>
            <person name="Viollet A."/>
            <person name="Wang B.B."/>
            <person name="Wang K."/>
            <person name="Wang M."/>
            <person name="Wang X."/>
            <person name="Warfsmann J."/>
            <person name="Weissenbach J."/>
            <person name="White D.D."/>
            <person name="White J.D."/>
            <person name="Wiley G.B."/>
            <person name="Wincker P."/>
            <person name="Xing Y."/>
            <person name="Yang L."/>
            <person name="Yao Z."/>
            <person name="Ying F."/>
            <person name="Zhai J."/>
            <person name="Zhou L."/>
            <person name="Zuber A."/>
            <person name="Denarie J."/>
            <person name="Dixon R.A."/>
            <person name="May G.D."/>
            <person name="Schwartz D.C."/>
            <person name="Rogers J."/>
            <person name="Quetier F."/>
            <person name="Town C.D."/>
            <person name="Roe B.A."/>
        </authorList>
    </citation>
    <scope>NUCLEOTIDE SEQUENCE [LARGE SCALE GENOMIC DNA]</scope>
    <source>
        <strain evidence="17">A17</strain>
        <strain evidence="19 20">cv. Jemalong A17</strain>
    </source>
</reference>
<dbReference type="GO" id="GO:0008270">
    <property type="term" value="F:zinc ion binding"/>
    <property type="evidence" value="ECO:0007669"/>
    <property type="project" value="UniProtKB-KW"/>
</dbReference>
<evidence type="ECO:0000256" key="3">
    <source>
        <dbReference type="ARBA" id="ARBA00004906"/>
    </source>
</evidence>
<reference evidence="18" key="4">
    <citation type="journal article" date="2018" name="Nat. Plants">
        <title>Whole-genome landscape of Medicago truncatula symbiotic genes.</title>
        <authorList>
            <person name="Pecrix Y."/>
            <person name="Gamas P."/>
            <person name="Carrere S."/>
        </authorList>
    </citation>
    <scope>NUCLEOTIDE SEQUENCE</scope>
    <source>
        <tissue evidence="18">Leaves</tissue>
    </source>
</reference>
<dbReference type="AlphaFoldDB" id="G7LH16"/>
<dbReference type="Gramene" id="rna47811">
    <property type="protein sequence ID" value="RHN41480.1"/>
    <property type="gene ID" value="gene47811"/>
</dbReference>
<keyword evidence="20" id="KW-1185">Reference proteome</keyword>
<evidence type="ECO:0000313" key="17">
    <source>
        <dbReference type="EMBL" id="AET03265.1"/>
    </source>
</evidence>
<dbReference type="PaxDb" id="3880-AET03265"/>
<dbReference type="HOGENOM" id="CLU_035191_3_0_1"/>
<evidence type="ECO:0000256" key="5">
    <source>
        <dbReference type="ARBA" id="ARBA00022679"/>
    </source>
</evidence>
<keyword evidence="11 15" id="KW-1133">Transmembrane helix</keyword>
<dbReference type="InterPro" id="IPR001841">
    <property type="entry name" value="Znf_RING"/>
</dbReference>
<evidence type="ECO:0000256" key="9">
    <source>
        <dbReference type="ARBA" id="ARBA00022786"/>
    </source>
</evidence>
<keyword evidence="5" id="KW-0808">Transferase</keyword>
<dbReference type="PANTHER" id="PTHR14155:SF521">
    <property type="entry name" value="RING-H2 FINGER PROTEIN ATL30"/>
    <property type="match status" value="1"/>
</dbReference>
<evidence type="ECO:0000259" key="16">
    <source>
        <dbReference type="PROSITE" id="PS50089"/>
    </source>
</evidence>
<comment type="catalytic activity">
    <reaction evidence="1">
        <text>S-ubiquitinyl-[E2 ubiquitin-conjugating enzyme]-L-cysteine + [acceptor protein]-L-lysine = [E2 ubiquitin-conjugating enzyme]-L-cysteine + N(6)-ubiquitinyl-[acceptor protein]-L-lysine.</text>
        <dbReference type="EC" id="2.3.2.27"/>
    </reaction>
</comment>
<dbReference type="PANTHER" id="PTHR14155">
    <property type="entry name" value="RING FINGER DOMAIN-CONTAINING"/>
    <property type="match status" value="1"/>
</dbReference>
<dbReference type="EC" id="2.3.2.27" evidence="4"/>
<dbReference type="OMA" id="QENAHEN"/>
<protein>
    <recommendedName>
        <fullName evidence="4">RING-type E3 ubiquitin transferase</fullName>
        <ecNumber evidence="4">2.3.2.27</ecNumber>
    </recommendedName>
</protein>
<evidence type="ECO:0000256" key="14">
    <source>
        <dbReference type="PROSITE-ProRule" id="PRU00175"/>
    </source>
</evidence>
<dbReference type="EnsemblPlants" id="AET03265">
    <property type="protein sequence ID" value="AET03265"/>
    <property type="gene ID" value="MTR_8g066740"/>
</dbReference>
<name>G7LH16_MEDTR</name>
<keyword evidence="6 15" id="KW-0812">Transmembrane</keyword>
<evidence type="ECO:0000313" key="20">
    <source>
        <dbReference type="Proteomes" id="UP000002051"/>
    </source>
</evidence>
<keyword evidence="7" id="KW-0479">Metal-binding</keyword>
<proteinExistence type="inferred from homology"/>
<accession>G7LH16</accession>
<evidence type="ECO:0000256" key="4">
    <source>
        <dbReference type="ARBA" id="ARBA00012483"/>
    </source>
</evidence>
<reference evidence="19" key="3">
    <citation type="submission" date="2015-04" db="UniProtKB">
        <authorList>
            <consortium name="EnsemblPlants"/>
        </authorList>
    </citation>
    <scope>IDENTIFICATION</scope>
    <source>
        <strain evidence="19">cv. Jemalong A17</strain>
    </source>
</reference>
<sequence length="305" mass="34334">MSLSESKYDPPPAPAHKTPPALVAFTLTVLILCFVAFSIVYLCKYCFAGIFHMWALHRTASGSLVRLSPDRSPPRGLNNTLINGFPTFLYSDVKDHRKEKSYSLECAICLLEFEDDSMLRLLTICFHVFHQECIDLWFENHKTCPVCRTDLDVPPNQTSKHGECCNNNTNNNVNAQEGMTSLPCNDTRIDVRGEESVNTSEITRAQIHEGDQHDDHVRKIMQQEEHIFSRSHSTGHSIVMIRGEEKDDEKYTLRLPEHVIRGGHNITKSCTNYSEMTLTMPTPCSNCGFVKPVSGSSSLAQAQEA</sequence>
<keyword evidence="10" id="KW-0862">Zinc</keyword>
<evidence type="ECO:0000256" key="10">
    <source>
        <dbReference type="ARBA" id="ARBA00022833"/>
    </source>
</evidence>
<comment type="similarity">
    <text evidence="13">Belongs to the RING-type zinc finger family. ATL subfamily.</text>
</comment>
<evidence type="ECO:0000256" key="8">
    <source>
        <dbReference type="ARBA" id="ARBA00022771"/>
    </source>
</evidence>
<dbReference type="Proteomes" id="UP000265566">
    <property type="component" value="Chromosome 8"/>
</dbReference>
<dbReference type="Proteomes" id="UP000002051">
    <property type="component" value="Chromosome 8"/>
</dbReference>
<evidence type="ECO:0000256" key="1">
    <source>
        <dbReference type="ARBA" id="ARBA00000900"/>
    </source>
</evidence>
<dbReference type="EMBL" id="PSQE01000008">
    <property type="protein sequence ID" value="RHN41480.1"/>
    <property type="molecule type" value="Genomic_DNA"/>
</dbReference>